<comment type="caution">
    <text evidence="7">The sequence shown here is derived from an EMBL/GenBank/DDBJ whole genome shotgun (WGS) entry which is preliminary data.</text>
</comment>
<feature type="domain" description="RNA-binding S4" evidence="6">
    <location>
        <begin position="27"/>
        <end position="83"/>
    </location>
</feature>
<accession>A0A1F7RTC3</accession>
<dbReference type="SMART" id="SM00363">
    <property type="entry name" value="S4"/>
    <property type="match status" value="1"/>
</dbReference>
<dbReference type="InterPro" id="IPR002942">
    <property type="entry name" value="S4_RNA-bd"/>
</dbReference>
<comment type="similarity">
    <text evidence="1 5">Belongs to the pseudouridine synthase RluA family.</text>
</comment>
<dbReference type="Pfam" id="PF01479">
    <property type="entry name" value="S4"/>
    <property type="match status" value="1"/>
</dbReference>
<dbReference type="Gene3D" id="3.30.2350.10">
    <property type="entry name" value="Pseudouridine synthase"/>
    <property type="match status" value="1"/>
</dbReference>
<dbReference type="PANTHER" id="PTHR21600">
    <property type="entry name" value="MITOCHONDRIAL RNA PSEUDOURIDINE SYNTHASE"/>
    <property type="match status" value="1"/>
</dbReference>
<dbReference type="CDD" id="cd00165">
    <property type="entry name" value="S4"/>
    <property type="match status" value="1"/>
</dbReference>
<evidence type="ECO:0000256" key="1">
    <source>
        <dbReference type="ARBA" id="ARBA00010876"/>
    </source>
</evidence>
<protein>
    <recommendedName>
        <fullName evidence="5">Pseudouridine synthase</fullName>
        <ecNumber evidence="5">5.4.99.-</ecNumber>
    </recommendedName>
</protein>
<dbReference type="GO" id="GO:0120159">
    <property type="term" value="F:rRNA pseudouridine synthase activity"/>
    <property type="evidence" value="ECO:0007669"/>
    <property type="project" value="UniProtKB-ARBA"/>
</dbReference>
<dbReference type="PANTHER" id="PTHR21600:SF44">
    <property type="entry name" value="RIBOSOMAL LARGE SUBUNIT PSEUDOURIDINE SYNTHASE D"/>
    <property type="match status" value="1"/>
</dbReference>
<dbReference type="InterPro" id="IPR006225">
    <property type="entry name" value="PsdUridine_synth_RluC/D"/>
</dbReference>
<proteinExistence type="inferred from homology"/>
<evidence type="ECO:0000313" key="8">
    <source>
        <dbReference type="Proteomes" id="UP000179266"/>
    </source>
</evidence>
<keyword evidence="2 5" id="KW-0413">Isomerase</keyword>
<dbReference type="PROSITE" id="PS01129">
    <property type="entry name" value="PSI_RLU"/>
    <property type="match status" value="1"/>
</dbReference>
<dbReference type="AlphaFoldDB" id="A0A1F7RTC3"/>
<evidence type="ECO:0000313" key="7">
    <source>
        <dbReference type="EMBL" id="OGL44809.1"/>
    </source>
</evidence>
<comment type="catalytic activity">
    <reaction evidence="5">
        <text>a uridine in RNA = a pseudouridine in RNA</text>
        <dbReference type="Rhea" id="RHEA:48348"/>
        <dbReference type="Rhea" id="RHEA-COMP:12068"/>
        <dbReference type="Rhea" id="RHEA-COMP:12069"/>
        <dbReference type="ChEBI" id="CHEBI:65314"/>
        <dbReference type="ChEBI" id="CHEBI:65315"/>
    </reaction>
</comment>
<name>A0A1F7RTC3_9BACT</name>
<dbReference type="Proteomes" id="UP000179266">
    <property type="component" value="Unassembled WGS sequence"/>
</dbReference>
<comment type="function">
    <text evidence="5">Responsible for synthesis of pseudouridine from uracil.</text>
</comment>
<dbReference type="GO" id="GO:0003723">
    <property type="term" value="F:RNA binding"/>
    <property type="evidence" value="ECO:0007669"/>
    <property type="project" value="UniProtKB-KW"/>
</dbReference>
<feature type="active site" evidence="3">
    <location>
        <position position="151"/>
    </location>
</feature>
<dbReference type="EMBL" id="MGDD01000203">
    <property type="protein sequence ID" value="OGL44809.1"/>
    <property type="molecule type" value="Genomic_DNA"/>
</dbReference>
<dbReference type="NCBIfam" id="TIGR00005">
    <property type="entry name" value="rluA_subfam"/>
    <property type="match status" value="1"/>
</dbReference>
<gene>
    <name evidence="7" type="ORF">A2161_02135</name>
</gene>
<dbReference type="InterPro" id="IPR050188">
    <property type="entry name" value="RluA_PseudoU_synthase"/>
</dbReference>
<reference evidence="7 8" key="1">
    <citation type="journal article" date="2016" name="Nat. Commun.">
        <title>Thousands of microbial genomes shed light on interconnected biogeochemical processes in an aquifer system.</title>
        <authorList>
            <person name="Anantharaman K."/>
            <person name="Brown C.T."/>
            <person name="Hug L.A."/>
            <person name="Sharon I."/>
            <person name="Castelle C.J."/>
            <person name="Probst A.J."/>
            <person name="Thomas B.C."/>
            <person name="Singh A."/>
            <person name="Wilkins M.J."/>
            <person name="Karaoz U."/>
            <person name="Brodie E.L."/>
            <person name="Williams K.H."/>
            <person name="Hubbard S.S."/>
            <person name="Banfield J.F."/>
        </authorList>
    </citation>
    <scope>NUCLEOTIDE SEQUENCE [LARGE SCALE GENOMIC DNA]</scope>
</reference>
<dbReference type="PROSITE" id="PS50889">
    <property type="entry name" value="S4"/>
    <property type="match status" value="1"/>
</dbReference>
<dbReference type="CDD" id="cd02869">
    <property type="entry name" value="PseudoU_synth_RluA_like"/>
    <property type="match status" value="1"/>
</dbReference>
<evidence type="ECO:0000259" key="6">
    <source>
        <dbReference type="SMART" id="SM00363"/>
    </source>
</evidence>
<dbReference type="EC" id="5.4.99.-" evidence="5"/>
<evidence type="ECO:0000256" key="5">
    <source>
        <dbReference type="RuleBase" id="RU362028"/>
    </source>
</evidence>
<dbReference type="InterPro" id="IPR020103">
    <property type="entry name" value="PsdUridine_synth_cat_dom_sf"/>
</dbReference>
<dbReference type="SUPFAM" id="SSF55174">
    <property type="entry name" value="Alpha-L RNA-binding motif"/>
    <property type="match status" value="1"/>
</dbReference>
<dbReference type="InterPro" id="IPR036986">
    <property type="entry name" value="S4_RNA-bd_sf"/>
</dbReference>
<organism evidence="7 8">
    <name type="scientific">Candidatus Schekmanbacteria bacterium RBG_13_48_7</name>
    <dbReference type="NCBI Taxonomy" id="1817878"/>
    <lineage>
        <taxon>Bacteria</taxon>
        <taxon>Candidatus Schekmaniibacteriota</taxon>
    </lineage>
</organism>
<dbReference type="SUPFAM" id="SSF55120">
    <property type="entry name" value="Pseudouridine synthase"/>
    <property type="match status" value="1"/>
</dbReference>
<evidence type="ECO:0000256" key="3">
    <source>
        <dbReference type="PIRSR" id="PIRSR606225-1"/>
    </source>
</evidence>
<dbReference type="Gene3D" id="3.10.290.10">
    <property type="entry name" value="RNA-binding S4 domain"/>
    <property type="match status" value="1"/>
</dbReference>
<evidence type="ECO:0000256" key="2">
    <source>
        <dbReference type="ARBA" id="ARBA00023235"/>
    </source>
</evidence>
<sequence length="327" mass="37253">MEKSPSPNTSDSHFSFTINSDDDFNGHRIDFCLAKKFSGQFSRSRIKQLIQSGNILVNDVLVKPNYHLKQSDLVKIDVPDATPSHMKPWDFPLDIYYEDEYLLILNKPAGISVHPASSHSELTLVHALINHCKNLSGIGGVERPGIVHRLDKKTSGLLMVAKTDIVHRELSKQLQERSILREYYTVILGCPAELSGIIDLPIGRHPAQRKKMSVHSYKSRQAITKYKILEKFKEISLVSVHLLTGRTHQIRVHFSSIHHPVIGDDMYSPRSVYQIKDLKLQKLIKGLSAYALHARTVGFQHPIKNIFLTFTSPLPDYFENILNYVRE</sequence>
<dbReference type="GO" id="GO:0000455">
    <property type="term" value="P:enzyme-directed rRNA pseudouridine synthesis"/>
    <property type="evidence" value="ECO:0007669"/>
    <property type="project" value="TreeGrafter"/>
</dbReference>
<keyword evidence="4" id="KW-0694">RNA-binding</keyword>
<dbReference type="InterPro" id="IPR006145">
    <property type="entry name" value="PsdUridine_synth_RsuA/RluA"/>
</dbReference>
<dbReference type="InterPro" id="IPR006224">
    <property type="entry name" value="PsdUridine_synth_RluA-like_CS"/>
</dbReference>
<dbReference type="Pfam" id="PF00849">
    <property type="entry name" value="PseudoU_synth_2"/>
    <property type="match status" value="1"/>
</dbReference>
<evidence type="ECO:0000256" key="4">
    <source>
        <dbReference type="PROSITE-ProRule" id="PRU00182"/>
    </source>
</evidence>